<evidence type="ECO:0000256" key="2">
    <source>
        <dbReference type="SAM" id="MobiDB-lite"/>
    </source>
</evidence>
<feature type="region of interest" description="Disordered" evidence="2">
    <location>
        <begin position="55"/>
        <end position="77"/>
    </location>
</feature>
<feature type="compositionally biased region" description="Low complexity" evidence="2">
    <location>
        <begin position="556"/>
        <end position="566"/>
    </location>
</feature>
<dbReference type="PANTHER" id="PTHR11937">
    <property type="entry name" value="ACTIN"/>
    <property type="match status" value="1"/>
</dbReference>
<gene>
    <name evidence="3" type="ORF">EV356DRAFT_443808</name>
</gene>
<dbReference type="Proteomes" id="UP000800092">
    <property type="component" value="Unassembled WGS sequence"/>
</dbReference>
<evidence type="ECO:0000313" key="3">
    <source>
        <dbReference type="EMBL" id="KAF2236168.1"/>
    </source>
</evidence>
<dbReference type="Pfam" id="PF00022">
    <property type="entry name" value="Actin"/>
    <property type="match status" value="1"/>
</dbReference>
<feature type="region of interest" description="Disordered" evidence="2">
    <location>
        <begin position="399"/>
        <end position="425"/>
    </location>
</feature>
<evidence type="ECO:0000313" key="4">
    <source>
        <dbReference type="Proteomes" id="UP000800092"/>
    </source>
</evidence>
<dbReference type="Gene3D" id="3.30.420.40">
    <property type="match status" value="2"/>
</dbReference>
<reference evidence="3" key="1">
    <citation type="journal article" date="2020" name="Stud. Mycol.">
        <title>101 Dothideomycetes genomes: a test case for predicting lifestyles and emergence of pathogens.</title>
        <authorList>
            <person name="Haridas S."/>
            <person name="Albert R."/>
            <person name="Binder M."/>
            <person name="Bloem J."/>
            <person name="Labutti K."/>
            <person name="Salamov A."/>
            <person name="Andreopoulos B."/>
            <person name="Baker S."/>
            <person name="Barry K."/>
            <person name="Bills G."/>
            <person name="Bluhm B."/>
            <person name="Cannon C."/>
            <person name="Castanera R."/>
            <person name="Culley D."/>
            <person name="Daum C."/>
            <person name="Ezra D."/>
            <person name="Gonzalez J."/>
            <person name="Henrissat B."/>
            <person name="Kuo A."/>
            <person name="Liang C."/>
            <person name="Lipzen A."/>
            <person name="Lutzoni F."/>
            <person name="Magnuson J."/>
            <person name="Mondo S."/>
            <person name="Nolan M."/>
            <person name="Ohm R."/>
            <person name="Pangilinan J."/>
            <person name="Park H.-J."/>
            <person name="Ramirez L."/>
            <person name="Alfaro M."/>
            <person name="Sun H."/>
            <person name="Tritt A."/>
            <person name="Yoshinaga Y."/>
            <person name="Zwiers L.-H."/>
            <person name="Turgeon B."/>
            <person name="Goodwin S."/>
            <person name="Spatafora J."/>
            <person name="Crous P."/>
            <person name="Grigoriev I."/>
        </authorList>
    </citation>
    <scope>NUCLEOTIDE SEQUENCE</scope>
    <source>
        <strain evidence="3">Tuck. ex Michener</strain>
    </source>
</reference>
<feature type="region of interest" description="Disordered" evidence="2">
    <location>
        <begin position="556"/>
        <end position="582"/>
    </location>
</feature>
<evidence type="ECO:0000256" key="1">
    <source>
        <dbReference type="RuleBase" id="RU000487"/>
    </source>
</evidence>
<dbReference type="SMART" id="SM00268">
    <property type="entry name" value="ACTIN"/>
    <property type="match status" value="1"/>
</dbReference>
<evidence type="ECO:0008006" key="5">
    <source>
        <dbReference type="Google" id="ProtNLM"/>
    </source>
</evidence>
<feature type="region of interest" description="Disordered" evidence="2">
    <location>
        <begin position="329"/>
        <end position="361"/>
    </location>
</feature>
<dbReference type="AlphaFoldDB" id="A0A6A6HEA6"/>
<dbReference type="FunFam" id="3.30.420.40:FF:000236">
    <property type="entry name" value="Chromatin remodeling complex subunit (Arp9), putative"/>
    <property type="match status" value="1"/>
</dbReference>
<feature type="compositionally biased region" description="Basic and acidic residues" evidence="2">
    <location>
        <begin position="329"/>
        <end position="348"/>
    </location>
</feature>
<dbReference type="InterPro" id="IPR043129">
    <property type="entry name" value="ATPase_NBD"/>
</dbReference>
<protein>
    <recommendedName>
        <fullName evidence="5">Actin-like ATPase domain-containing protein</fullName>
    </recommendedName>
</protein>
<name>A0A6A6HEA6_VIRVR</name>
<feature type="compositionally biased region" description="Polar residues" evidence="2">
    <location>
        <begin position="514"/>
        <end position="532"/>
    </location>
</feature>
<feature type="region of interest" description="Disordered" evidence="2">
    <location>
        <begin position="514"/>
        <end position="539"/>
    </location>
</feature>
<sequence>MPAFKDDQIIVIAPGSLTTLAQLGLPESFTPAKVRVRSCMFPAQKTGQYEPYKIRVKERRPASGPENGTSADGETVGNNEESLVLEEDFVSEDGAAWPMTGGRITDWPCFYALMNHVYNTLNPPFHTPIILISQPAWTPRDHEKLAQFFFEKFKIPAFALMDSAMASCYAFGCHTGTVVDVGLDKADITAVSDFCVHDRGRGIAIPNIGGEAMTQRLLQLLGPRGFKREMCEQLKRSQICEILPPDTPLPGSADGKEDGVTNPAAAASTGAAGSGPGQRNTAGAMGNAPIGPGPDTQVGEELKDEEESEGVLDVASIVTGGKMNEYLARKEREKADKADKVAARKKGSDATAQQAKPVRLPNSKRERSTFLYDDHALLDALKEKNLSGDEMAEAQARLDEGSHKDAPMSATDGVNGVEAEGHTRAPPRGAIRREIEVGLERFQVASDGIIERIADAIHRTIMSVEEVNKRSELWDSLVICGNGSRVRGFKEALLATLSSKYLISPSSATIFTSEIPSNISTPTGTGANTPQPQMHPPHGSHVNPLLLAATTAQVPHLNPSSSSLTPHHSHNTHSSHGQTPTSIKTVKIPEYFPEWKEAGYEEAAFLGAQVAAKVLFVVDQGANKGYMNRTDYNDNGPTGIHDYTL</sequence>
<feature type="compositionally biased region" description="Polar residues" evidence="2">
    <location>
        <begin position="66"/>
        <end position="77"/>
    </location>
</feature>
<comment type="similarity">
    <text evidence="1">Belongs to the actin family.</text>
</comment>
<feature type="region of interest" description="Disordered" evidence="2">
    <location>
        <begin position="625"/>
        <end position="645"/>
    </location>
</feature>
<proteinExistence type="inferred from homology"/>
<feature type="region of interest" description="Disordered" evidence="2">
    <location>
        <begin position="242"/>
        <end position="312"/>
    </location>
</feature>
<dbReference type="OrthoDB" id="74201at2759"/>
<dbReference type="EMBL" id="ML991787">
    <property type="protein sequence ID" value="KAF2236168.1"/>
    <property type="molecule type" value="Genomic_DNA"/>
</dbReference>
<dbReference type="SUPFAM" id="SSF53067">
    <property type="entry name" value="Actin-like ATPase domain"/>
    <property type="match status" value="2"/>
</dbReference>
<keyword evidence="4" id="KW-1185">Reference proteome</keyword>
<dbReference type="InterPro" id="IPR004000">
    <property type="entry name" value="Actin"/>
</dbReference>
<accession>A0A6A6HEA6</accession>
<organism evidence="3 4">
    <name type="scientific">Viridothelium virens</name>
    <name type="common">Speckled blister lichen</name>
    <name type="synonym">Trypethelium virens</name>
    <dbReference type="NCBI Taxonomy" id="1048519"/>
    <lineage>
        <taxon>Eukaryota</taxon>
        <taxon>Fungi</taxon>
        <taxon>Dikarya</taxon>
        <taxon>Ascomycota</taxon>
        <taxon>Pezizomycotina</taxon>
        <taxon>Dothideomycetes</taxon>
        <taxon>Dothideomycetes incertae sedis</taxon>
        <taxon>Trypetheliales</taxon>
        <taxon>Trypetheliaceae</taxon>
        <taxon>Viridothelium</taxon>
    </lineage>
</organism>
<dbReference type="Gene3D" id="3.90.640.60">
    <property type="match status" value="1"/>
</dbReference>